<dbReference type="Proteomes" id="UP000694569">
    <property type="component" value="Unplaced"/>
</dbReference>
<feature type="compositionally biased region" description="Low complexity" evidence="1">
    <location>
        <begin position="52"/>
        <end position="66"/>
    </location>
</feature>
<feature type="compositionally biased region" description="Polar residues" evidence="1">
    <location>
        <begin position="242"/>
        <end position="261"/>
    </location>
</feature>
<dbReference type="PANTHER" id="PTHR35079:SF1">
    <property type="entry name" value="LUNG ADENOMA SUSCEPTIBILITY PROTEIN 2"/>
    <property type="match status" value="1"/>
</dbReference>
<dbReference type="OrthoDB" id="9934714at2759"/>
<sequence length="420" mass="46679">MTSHDITSGRGFHSTATLYANPRLKTKQTFSRRRPARDVELLSLTTDDLLSYPSDGSLPVSSSSQSAQGRRRPVRRPRISPTRRQAPLASSLNWAPRLNLRDLQPREFPESLRKHGWKSRSSRHGEDSENQPVLNDCTASSCLPQGSGLSKSYPRWMTSQKSELSVSGLTSVPDVRYPVWLKSHGLLSDSDSDAISASYRSLETHSLPKTRRKLQGALSTGASSSLQVPLNDSYQEPEGRNVTRTHPVSRNPTSHPSSINNDHTSVLWKRLVQDKIEVADAFPKYDPSPLRLHGSPRTDDILEVERSWENVAFPLKPPVPVLCEDDAPGPHSGQKPKLIEDFLNDCLRSDSKVSVSTFSGGHHHGPVEALKHMLFNLQTFQQSIGQGTSTEQAKEEKAISNPESLHLEQEAFPVNKSLQK</sequence>
<proteinExistence type="predicted"/>
<dbReference type="AlphaFoldDB" id="A0A8C5R4H7"/>
<dbReference type="PANTHER" id="PTHR35079">
    <property type="entry name" value="LUNG ADENOMA SUSCEPTIBILITY PROTEIN 2"/>
    <property type="match status" value="1"/>
</dbReference>
<feature type="region of interest" description="Disordered" evidence="1">
    <location>
        <begin position="52"/>
        <end position="90"/>
    </location>
</feature>
<dbReference type="InterPro" id="IPR052679">
    <property type="entry name" value="Cell_Prolif_Regulator"/>
</dbReference>
<name>A0A8C5R4H7_9ANUR</name>
<feature type="compositionally biased region" description="Polar residues" evidence="1">
    <location>
        <begin position="217"/>
        <end position="234"/>
    </location>
</feature>
<feature type="region of interest" description="Disordered" evidence="1">
    <location>
        <begin position="110"/>
        <end position="141"/>
    </location>
</feature>
<accession>A0A8C5R4H7</accession>
<feature type="region of interest" description="Disordered" evidence="1">
    <location>
        <begin position="386"/>
        <end position="420"/>
    </location>
</feature>
<organism evidence="2 3">
    <name type="scientific">Leptobrachium leishanense</name>
    <name type="common">Leishan spiny toad</name>
    <dbReference type="NCBI Taxonomy" id="445787"/>
    <lineage>
        <taxon>Eukaryota</taxon>
        <taxon>Metazoa</taxon>
        <taxon>Chordata</taxon>
        <taxon>Craniata</taxon>
        <taxon>Vertebrata</taxon>
        <taxon>Euteleostomi</taxon>
        <taxon>Amphibia</taxon>
        <taxon>Batrachia</taxon>
        <taxon>Anura</taxon>
        <taxon>Pelobatoidea</taxon>
        <taxon>Megophryidae</taxon>
        <taxon>Leptobrachium</taxon>
    </lineage>
</organism>
<feature type="compositionally biased region" description="Basic residues" evidence="1">
    <location>
        <begin position="69"/>
        <end position="78"/>
    </location>
</feature>
<keyword evidence="3" id="KW-1185">Reference proteome</keyword>
<evidence type="ECO:0000256" key="1">
    <source>
        <dbReference type="SAM" id="MobiDB-lite"/>
    </source>
</evidence>
<dbReference type="Ensembl" id="ENSLLET00000048431.1">
    <property type="protein sequence ID" value="ENSLLEP00000046589.1"/>
    <property type="gene ID" value="ENSLLEG00000029512.1"/>
</dbReference>
<reference evidence="2" key="1">
    <citation type="submission" date="2025-05" db="UniProtKB">
        <authorList>
            <consortium name="Ensembl"/>
        </authorList>
    </citation>
    <scope>IDENTIFICATION</scope>
</reference>
<feature type="compositionally biased region" description="Polar residues" evidence="1">
    <location>
        <begin position="130"/>
        <end position="141"/>
    </location>
</feature>
<protein>
    <submittedName>
        <fullName evidence="2">Uncharacterized protein</fullName>
    </submittedName>
</protein>
<dbReference type="Ensembl" id="ENSLLET00000048418.1">
    <property type="protein sequence ID" value="ENSLLEP00000046577.1"/>
    <property type="gene ID" value="ENSLLEG00000029512.1"/>
</dbReference>
<evidence type="ECO:0000313" key="3">
    <source>
        <dbReference type="Proteomes" id="UP000694569"/>
    </source>
</evidence>
<dbReference type="GeneTree" id="ENSGT00390000008823"/>
<feature type="region of interest" description="Disordered" evidence="1">
    <location>
        <begin position="205"/>
        <end position="261"/>
    </location>
</feature>
<evidence type="ECO:0000313" key="2">
    <source>
        <dbReference type="Ensembl" id="ENSLLEP00000046589.1"/>
    </source>
</evidence>